<dbReference type="GO" id="GO:0045259">
    <property type="term" value="C:proton-transporting ATP synthase complex"/>
    <property type="evidence" value="ECO:0007669"/>
    <property type="project" value="UniProtKB-KW"/>
</dbReference>
<evidence type="ECO:0000313" key="13">
    <source>
        <dbReference type="EMBL" id="ARO90912.1"/>
    </source>
</evidence>
<comment type="subcellular location">
    <subcellularLocation>
        <location evidence="1">Membrane</location>
        <topology evidence="1">Single-pass membrane protein</topology>
    </subcellularLocation>
</comment>
<evidence type="ECO:0000256" key="9">
    <source>
        <dbReference type="ARBA" id="ARBA00023310"/>
    </source>
</evidence>
<keyword evidence="7 11" id="KW-0406">Ion transport</keyword>
<dbReference type="PANTHER" id="PTHR34264:SF3">
    <property type="entry name" value="ATP SYNTHASE SUBUNIT B, CHLOROPLASTIC"/>
    <property type="match status" value="1"/>
</dbReference>
<dbReference type="EMBL" id="KY709210">
    <property type="protein sequence ID" value="ARO90912.1"/>
    <property type="molecule type" value="Genomic_DNA"/>
</dbReference>
<dbReference type="AlphaFoldDB" id="A0A1X9PTT1"/>
<evidence type="ECO:0000256" key="1">
    <source>
        <dbReference type="ARBA" id="ARBA00004167"/>
    </source>
</evidence>
<comment type="similarity">
    <text evidence="11">Belongs to the ATPase B chain family.</text>
</comment>
<evidence type="ECO:0000256" key="4">
    <source>
        <dbReference type="ARBA" id="ARBA00022692"/>
    </source>
</evidence>
<dbReference type="InterPro" id="IPR002146">
    <property type="entry name" value="ATP_synth_b/b'su_bac/chlpt"/>
</dbReference>
<proteinExistence type="inferred from homology"/>
<evidence type="ECO:0000256" key="7">
    <source>
        <dbReference type="ARBA" id="ARBA00023065"/>
    </source>
</evidence>
<evidence type="ECO:0000256" key="3">
    <source>
        <dbReference type="ARBA" id="ARBA00022547"/>
    </source>
</evidence>
<sequence length="174" mass="19699">MELMQVFANIADHSQAKGFGINSLFFISTLHLAETNIVNISILVALIIYYGKQFLLPTLYQSRQQKVLVAIQEAEDKLQKASIRLNESEKQLAQTQLVIEQCKIKQEAEKTALKVKQLIIEQGKNAEQQIRRQIQQQISTLAIKRVTLDLKNKVNDKIQSQIIDDNIAKLGGSL</sequence>
<evidence type="ECO:0000256" key="11">
    <source>
        <dbReference type="RuleBase" id="RU003848"/>
    </source>
</evidence>
<geneLocation type="chloroplast" evidence="13"/>
<keyword evidence="12" id="KW-0175">Coiled coil</keyword>
<dbReference type="PANTHER" id="PTHR34264">
    <property type="entry name" value="ATP SYNTHASE SUBUNIT B, CHLOROPLASTIC"/>
    <property type="match status" value="1"/>
</dbReference>
<evidence type="ECO:0000256" key="10">
    <source>
        <dbReference type="ARBA" id="ARBA00025198"/>
    </source>
</evidence>
<evidence type="ECO:0000256" key="2">
    <source>
        <dbReference type="ARBA" id="ARBA00022448"/>
    </source>
</evidence>
<keyword evidence="8" id="KW-0472">Membrane</keyword>
<keyword evidence="2 11" id="KW-0813">Transport</keyword>
<evidence type="ECO:0000256" key="5">
    <source>
        <dbReference type="ARBA" id="ARBA00022781"/>
    </source>
</evidence>
<evidence type="ECO:0000256" key="8">
    <source>
        <dbReference type="ARBA" id="ARBA00023136"/>
    </source>
</evidence>
<dbReference type="Pfam" id="PF00430">
    <property type="entry name" value="ATP-synt_B"/>
    <property type="match status" value="1"/>
</dbReference>
<keyword evidence="6" id="KW-1133">Transmembrane helix</keyword>
<name>A0A1X9PTT1_9RHOD</name>
<organism evidence="13">
    <name type="scientific">Corynoplastis japonica</name>
    <dbReference type="NCBI Taxonomy" id="700918"/>
    <lineage>
        <taxon>Eukaryota</taxon>
        <taxon>Rhodophyta</taxon>
        <taxon>Rhodellophyceae</taxon>
        <taxon>Rhodellales</taxon>
        <taxon>Rhodellaceae</taxon>
        <taxon>Corynoplastis</taxon>
    </lineage>
</organism>
<gene>
    <name evidence="13" type="primary">atpF</name>
</gene>
<keyword evidence="3 11" id="KW-0138">CF(0)</keyword>
<keyword evidence="13" id="KW-0934">Plastid</keyword>
<comment type="function">
    <text evidence="10">F(1)F(0) ATP synthase produces ATP from ADP in the presence of a proton or sodium gradient. F-type ATPases consist of two structural domains, F(1) containing the extramembraneous catalytic core and F(0) containing the membrane proton channel, linked together by a central stalk and a peripheral stalk. During catalysis, ATP synthesis in the catalytic domain of F(1) is coupled via a rotary mechanism of the central stalk subunits to proton translocation.</text>
</comment>
<feature type="coiled-coil region" evidence="12">
    <location>
        <begin position="71"/>
        <end position="105"/>
    </location>
</feature>
<evidence type="ECO:0000256" key="12">
    <source>
        <dbReference type="SAM" id="Coils"/>
    </source>
</evidence>
<accession>A0A1X9PTT1</accession>
<protein>
    <submittedName>
        <fullName evidence="13">ATP synthase CF0 subunit B</fullName>
    </submittedName>
</protein>
<reference evidence="13" key="1">
    <citation type="submission" date="2017-03" db="EMBL/GenBank/DDBJ databases">
        <title>The new red algal subphylum Proteorhodophytina comprises the largest and most divergent plastid genomes known.</title>
        <authorList>
            <person name="Munoz-Gomez S.A."/>
            <person name="Mejia-Franco F.G."/>
            <person name="Durnin K."/>
            <person name="Morgan C."/>
            <person name="Grisdale C.J."/>
            <person name="Archibald J.M."/>
            <person name="Slamovits C.H."/>
        </authorList>
    </citation>
    <scope>NUCLEOTIDE SEQUENCE</scope>
    <source>
        <strain evidence="13">NIES-2662</strain>
    </source>
</reference>
<keyword evidence="9" id="KW-0066">ATP synthesis</keyword>
<dbReference type="GO" id="GO:0015078">
    <property type="term" value="F:proton transmembrane transporter activity"/>
    <property type="evidence" value="ECO:0007669"/>
    <property type="project" value="InterPro"/>
</dbReference>
<dbReference type="GO" id="GO:0015986">
    <property type="term" value="P:proton motive force-driven ATP synthesis"/>
    <property type="evidence" value="ECO:0007669"/>
    <property type="project" value="InterPro"/>
</dbReference>
<keyword evidence="13" id="KW-0150">Chloroplast</keyword>
<keyword evidence="4 11" id="KW-0812">Transmembrane</keyword>
<dbReference type="CDD" id="cd06503">
    <property type="entry name" value="ATP-synt_Fo_b"/>
    <property type="match status" value="1"/>
</dbReference>
<evidence type="ECO:0000256" key="6">
    <source>
        <dbReference type="ARBA" id="ARBA00022989"/>
    </source>
</evidence>
<keyword evidence="5 11" id="KW-0375">Hydrogen ion transport</keyword>